<dbReference type="GO" id="GO:0004674">
    <property type="term" value="F:protein serine/threonine kinase activity"/>
    <property type="evidence" value="ECO:0007669"/>
    <property type="project" value="UniProtKB-KW"/>
</dbReference>
<keyword evidence="5 16" id="KW-0732">Signal</keyword>
<dbReference type="GO" id="GO:0007166">
    <property type="term" value="P:cell surface receptor signaling pathway"/>
    <property type="evidence" value="ECO:0007669"/>
    <property type="project" value="InterPro"/>
</dbReference>
<dbReference type="InterPro" id="IPR049883">
    <property type="entry name" value="NOTCH1_EGF-like"/>
</dbReference>
<dbReference type="Gene3D" id="3.30.200.20">
    <property type="entry name" value="Phosphorylase Kinase, domain 1"/>
    <property type="match status" value="1"/>
</dbReference>
<evidence type="ECO:0000256" key="4">
    <source>
        <dbReference type="ARBA" id="ARBA00022692"/>
    </source>
</evidence>
<evidence type="ECO:0000256" key="12">
    <source>
        <dbReference type="ARBA" id="ARBA00023180"/>
    </source>
</evidence>
<evidence type="ECO:0000256" key="2">
    <source>
        <dbReference type="ARBA" id="ARBA00022527"/>
    </source>
</evidence>
<evidence type="ECO:0000256" key="5">
    <source>
        <dbReference type="ARBA" id="ARBA00022729"/>
    </source>
</evidence>
<evidence type="ECO:0000256" key="13">
    <source>
        <dbReference type="ARBA" id="ARBA00047558"/>
    </source>
</evidence>
<keyword evidence="3" id="KW-0808">Transferase</keyword>
<evidence type="ECO:0000259" key="17">
    <source>
        <dbReference type="PROSITE" id="PS50011"/>
    </source>
</evidence>
<keyword evidence="2" id="KW-0723">Serine/threonine-protein kinase</keyword>
<comment type="caution">
    <text evidence="18">The sequence shown here is derived from an EMBL/GenBank/DDBJ whole genome shotgun (WGS) entry which is preliminary data.</text>
</comment>
<evidence type="ECO:0000313" key="19">
    <source>
        <dbReference type="Proteomes" id="UP001190926"/>
    </source>
</evidence>
<dbReference type="Proteomes" id="UP001190926">
    <property type="component" value="Unassembled WGS sequence"/>
</dbReference>
<dbReference type="Pfam" id="PF07645">
    <property type="entry name" value="EGF_CA"/>
    <property type="match status" value="1"/>
</dbReference>
<evidence type="ECO:0000256" key="6">
    <source>
        <dbReference type="ARBA" id="ARBA00022741"/>
    </source>
</evidence>
<dbReference type="PROSITE" id="PS50011">
    <property type="entry name" value="PROTEIN_KINASE_DOM"/>
    <property type="match status" value="1"/>
</dbReference>
<dbReference type="SMART" id="SM00220">
    <property type="entry name" value="S_TKc"/>
    <property type="match status" value="1"/>
</dbReference>
<dbReference type="CDD" id="cd00054">
    <property type="entry name" value="EGF_CA"/>
    <property type="match status" value="1"/>
</dbReference>
<dbReference type="FunFam" id="3.30.200.20:FF:000043">
    <property type="entry name" value="Wall-associated receptor kinase 2"/>
    <property type="match status" value="1"/>
</dbReference>
<dbReference type="InterPro" id="IPR025287">
    <property type="entry name" value="WAK_GUB"/>
</dbReference>
<dbReference type="EMBL" id="SDAM02000101">
    <property type="protein sequence ID" value="KAH6829962.1"/>
    <property type="molecule type" value="Genomic_DNA"/>
</dbReference>
<keyword evidence="9 15" id="KW-1133">Transmembrane helix</keyword>
<comment type="catalytic activity">
    <reaction evidence="13">
        <text>L-seryl-[protein] + ATP = O-phospho-L-seryl-[protein] + ADP + H(+)</text>
        <dbReference type="Rhea" id="RHEA:17989"/>
        <dbReference type="Rhea" id="RHEA-COMP:9863"/>
        <dbReference type="Rhea" id="RHEA-COMP:11604"/>
        <dbReference type="ChEBI" id="CHEBI:15378"/>
        <dbReference type="ChEBI" id="CHEBI:29999"/>
        <dbReference type="ChEBI" id="CHEBI:30616"/>
        <dbReference type="ChEBI" id="CHEBI:83421"/>
        <dbReference type="ChEBI" id="CHEBI:456216"/>
    </reaction>
</comment>
<organism evidence="18 19">
    <name type="scientific">Perilla frutescens var. hirtella</name>
    <name type="common">Perilla citriodora</name>
    <name type="synonym">Perilla setoyensis</name>
    <dbReference type="NCBI Taxonomy" id="608512"/>
    <lineage>
        <taxon>Eukaryota</taxon>
        <taxon>Viridiplantae</taxon>
        <taxon>Streptophyta</taxon>
        <taxon>Embryophyta</taxon>
        <taxon>Tracheophyta</taxon>
        <taxon>Spermatophyta</taxon>
        <taxon>Magnoliopsida</taxon>
        <taxon>eudicotyledons</taxon>
        <taxon>Gunneridae</taxon>
        <taxon>Pentapetalae</taxon>
        <taxon>asterids</taxon>
        <taxon>lamiids</taxon>
        <taxon>Lamiales</taxon>
        <taxon>Lamiaceae</taxon>
        <taxon>Nepetoideae</taxon>
        <taxon>Elsholtzieae</taxon>
        <taxon>Perilla</taxon>
    </lineage>
</organism>
<keyword evidence="4 15" id="KW-0812">Transmembrane</keyword>
<sequence length="718" mass="79526">MNFSFIIIIINSLCLLTSLIKGQEISLSKHGCPQKCGDITIPYPFGIGPNCSFNSSYTVECNESHPPKAFLKTSGLEAIEFFLNENTVRVMQNVSPLNCSSRKGELQVGQSVVDTPFTLGAAINRLVVVGCRSEVSLSNQGGCRPTCGDPAAVGCYGVICCTVIVPPMSQRVAVNYSTFEGGNDSAICGYVFLADYRWLTSDYKDYMSLWNYSVPMEFIPQLKSVPVPVMLEWRLDIVRENLQGVVCENRSVEAHTFDDNTHVFNTSRCRCGRGFQGNPYLPEGGCVDIDECRNSTLNDCVVGTHCVNTVGGFMCRERSGNNQMKSVVIGISSGMGALLLLGFIWLLSKLIKKRIRANRKRRFFKRNGGLLLEQRLSTIDGGFEKIKLFEAKELARATDGYDEDRILGRGGQGTVYKGMLRDGRIVAVKKLKRMDEGDVEGFVNEVVILSQINHRNVVKLLGCCLETEVPLLVSEFVPSGTLFEHIHDGNKEFSLSWKMRVRIAAQVAGALSYLHNSASSPIYHRDIKSTNILLDGKYRAKVSDFGISRSVAIDQTHLSTRVRGTFGYLDPEYFWSSKFTEKSDVYSFGVVLVEILTGEKAISDAGIESGRNLAADFLHSMVDNHLFDMLDPEVLKGGGVDEIVTMADLARRCLHPRGNTRPTMKEVAMELEGIRMMVEKDFQSIEFDEDCDFSSILDTTNLTVSNANSSDSPLICED</sequence>
<dbReference type="Gene3D" id="1.10.510.10">
    <property type="entry name" value="Transferase(Phosphotransferase) domain 1"/>
    <property type="match status" value="1"/>
</dbReference>
<dbReference type="Pfam" id="PF13947">
    <property type="entry name" value="GUB_WAK_bind"/>
    <property type="match status" value="1"/>
</dbReference>
<evidence type="ECO:0000256" key="10">
    <source>
        <dbReference type="ARBA" id="ARBA00023136"/>
    </source>
</evidence>
<dbReference type="SUPFAM" id="SSF56112">
    <property type="entry name" value="Protein kinase-like (PK-like)"/>
    <property type="match status" value="1"/>
</dbReference>
<comment type="catalytic activity">
    <reaction evidence="14">
        <text>L-threonyl-[protein] + ATP = O-phospho-L-threonyl-[protein] + ADP + H(+)</text>
        <dbReference type="Rhea" id="RHEA:46608"/>
        <dbReference type="Rhea" id="RHEA-COMP:11060"/>
        <dbReference type="Rhea" id="RHEA-COMP:11605"/>
        <dbReference type="ChEBI" id="CHEBI:15378"/>
        <dbReference type="ChEBI" id="CHEBI:30013"/>
        <dbReference type="ChEBI" id="CHEBI:30616"/>
        <dbReference type="ChEBI" id="CHEBI:61977"/>
        <dbReference type="ChEBI" id="CHEBI:456216"/>
    </reaction>
</comment>
<dbReference type="PROSITE" id="PS01187">
    <property type="entry name" value="EGF_CA"/>
    <property type="match status" value="1"/>
</dbReference>
<keyword evidence="19" id="KW-1185">Reference proteome</keyword>
<gene>
    <name evidence="18" type="ORF">C2S53_000277</name>
</gene>
<dbReference type="GO" id="GO:0005509">
    <property type="term" value="F:calcium ion binding"/>
    <property type="evidence" value="ECO:0007669"/>
    <property type="project" value="InterPro"/>
</dbReference>
<evidence type="ECO:0000256" key="11">
    <source>
        <dbReference type="ARBA" id="ARBA00023157"/>
    </source>
</evidence>
<name>A0AAD4P8R6_PERFH</name>
<reference evidence="18 19" key="1">
    <citation type="journal article" date="2021" name="Nat. Commun.">
        <title>Incipient diploidization of the medicinal plant Perilla within 10,000 years.</title>
        <authorList>
            <person name="Zhang Y."/>
            <person name="Shen Q."/>
            <person name="Leng L."/>
            <person name="Zhang D."/>
            <person name="Chen S."/>
            <person name="Shi Y."/>
            <person name="Ning Z."/>
            <person name="Chen S."/>
        </authorList>
    </citation>
    <scope>NUCLEOTIDE SEQUENCE [LARGE SCALE GENOMIC DNA]</scope>
    <source>
        <strain evidence="19">cv. PC099</strain>
    </source>
</reference>
<evidence type="ECO:0000256" key="9">
    <source>
        <dbReference type="ARBA" id="ARBA00022989"/>
    </source>
</evidence>
<evidence type="ECO:0000256" key="7">
    <source>
        <dbReference type="ARBA" id="ARBA00022777"/>
    </source>
</evidence>
<dbReference type="InterPro" id="IPR018097">
    <property type="entry name" value="EGF_Ca-bd_CS"/>
</dbReference>
<evidence type="ECO:0000256" key="3">
    <source>
        <dbReference type="ARBA" id="ARBA00022679"/>
    </source>
</evidence>
<dbReference type="CDD" id="cd14066">
    <property type="entry name" value="STKc_IRAK"/>
    <property type="match status" value="1"/>
</dbReference>
<dbReference type="PROSITE" id="PS00108">
    <property type="entry name" value="PROTEIN_KINASE_ST"/>
    <property type="match status" value="1"/>
</dbReference>
<keyword evidence="6" id="KW-0547">Nucleotide-binding</keyword>
<evidence type="ECO:0000256" key="8">
    <source>
        <dbReference type="ARBA" id="ARBA00022840"/>
    </source>
</evidence>
<dbReference type="InterPro" id="IPR011009">
    <property type="entry name" value="Kinase-like_dom_sf"/>
</dbReference>
<evidence type="ECO:0000256" key="15">
    <source>
        <dbReference type="SAM" id="Phobius"/>
    </source>
</evidence>
<dbReference type="GO" id="GO:0005886">
    <property type="term" value="C:plasma membrane"/>
    <property type="evidence" value="ECO:0007669"/>
    <property type="project" value="TreeGrafter"/>
</dbReference>
<feature type="chain" id="PRO_5042191996" description="Protein kinase domain-containing protein" evidence="16">
    <location>
        <begin position="23"/>
        <end position="718"/>
    </location>
</feature>
<feature type="transmembrane region" description="Helical" evidence="15">
    <location>
        <begin position="327"/>
        <end position="351"/>
    </location>
</feature>
<feature type="signal peptide" evidence="16">
    <location>
        <begin position="1"/>
        <end position="22"/>
    </location>
</feature>
<dbReference type="GO" id="GO:0030247">
    <property type="term" value="F:polysaccharide binding"/>
    <property type="evidence" value="ECO:0007669"/>
    <property type="project" value="InterPro"/>
</dbReference>
<dbReference type="InterPro" id="IPR045274">
    <property type="entry name" value="WAK-like"/>
</dbReference>
<dbReference type="AlphaFoldDB" id="A0AAD4P8R6"/>
<keyword evidence="7" id="KW-0418">Kinase</keyword>
<evidence type="ECO:0000256" key="14">
    <source>
        <dbReference type="ARBA" id="ARBA00047951"/>
    </source>
</evidence>
<dbReference type="InterPro" id="IPR008271">
    <property type="entry name" value="Ser/Thr_kinase_AS"/>
</dbReference>
<evidence type="ECO:0000256" key="1">
    <source>
        <dbReference type="ARBA" id="ARBA00004479"/>
    </source>
</evidence>
<keyword evidence="12" id="KW-0325">Glycoprotein</keyword>
<accession>A0AAD4P8R6</accession>
<evidence type="ECO:0000313" key="18">
    <source>
        <dbReference type="EMBL" id="KAH6829962.1"/>
    </source>
</evidence>
<proteinExistence type="predicted"/>
<keyword evidence="10 15" id="KW-0472">Membrane</keyword>
<dbReference type="FunFam" id="1.10.510.10:FF:000084">
    <property type="entry name" value="Wall-associated receptor kinase 2"/>
    <property type="match status" value="1"/>
</dbReference>
<protein>
    <recommendedName>
        <fullName evidence="17">Protein kinase domain-containing protein</fullName>
    </recommendedName>
</protein>
<evidence type="ECO:0000256" key="16">
    <source>
        <dbReference type="SAM" id="SignalP"/>
    </source>
</evidence>
<dbReference type="GO" id="GO:0005524">
    <property type="term" value="F:ATP binding"/>
    <property type="evidence" value="ECO:0007669"/>
    <property type="project" value="UniProtKB-KW"/>
</dbReference>
<dbReference type="Gene3D" id="2.10.25.10">
    <property type="entry name" value="Laminin"/>
    <property type="match status" value="1"/>
</dbReference>
<feature type="domain" description="Protein kinase" evidence="17">
    <location>
        <begin position="401"/>
        <end position="678"/>
    </location>
</feature>
<keyword evidence="8" id="KW-0067">ATP-binding</keyword>
<dbReference type="PANTHER" id="PTHR27005:SF515">
    <property type="entry name" value="WALL-ASSOCIATED RECEPTOR KINASE-LIKE 10-RELATED"/>
    <property type="match status" value="1"/>
</dbReference>
<keyword evidence="11" id="KW-1015">Disulfide bond</keyword>
<comment type="subcellular location">
    <subcellularLocation>
        <location evidence="1">Membrane</location>
        <topology evidence="1">Single-pass type I membrane protein</topology>
    </subcellularLocation>
</comment>
<dbReference type="Pfam" id="PF00069">
    <property type="entry name" value="Pkinase"/>
    <property type="match status" value="1"/>
</dbReference>
<dbReference type="InterPro" id="IPR000719">
    <property type="entry name" value="Prot_kinase_dom"/>
</dbReference>
<dbReference type="PANTHER" id="PTHR27005">
    <property type="entry name" value="WALL-ASSOCIATED RECEPTOR KINASE-LIKE 21"/>
    <property type="match status" value="1"/>
</dbReference>